<dbReference type="PROSITE" id="PS00563">
    <property type="entry name" value="STATHMIN_1"/>
    <property type="match status" value="1"/>
</dbReference>
<sequence length="178" mass="20629">MSSTVAAYKEKMKELSMLSLICSCFYTQPHPNTINKFGDMEVKAINKRASGQAFEVILKPQSTDLSPDQPVSPKKKEISLEELQQQLDAAEDRRKSQEMQLLQQLAEKQQHRRIVLHRAIVDNCDFSRTTERKLNQKMEVCNENRKAHIAALKDRLREKERHAAEVRRNKVLREELSG</sequence>
<dbReference type="SUPFAM" id="SSF101494">
    <property type="entry name" value="Stathmin"/>
    <property type="match status" value="1"/>
</dbReference>
<comment type="caution">
    <text evidence="5">The sequence shown here is derived from an EMBL/GenBank/DDBJ whole genome shotgun (WGS) entry which is preliminary data.</text>
</comment>
<gene>
    <name evidence="5" type="ORF">scyTo_0014426</name>
</gene>
<dbReference type="STRING" id="75743.A0A401NMB0"/>
<dbReference type="PRINTS" id="PR00345">
    <property type="entry name" value="STATHMIN"/>
</dbReference>
<dbReference type="GO" id="GO:0015631">
    <property type="term" value="F:tubulin binding"/>
    <property type="evidence" value="ECO:0007669"/>
    <property type="project" value="TreeGrafter"/>
</dbReference>
<accession>A0A401NMB0</accession>
<dbReference type="Gene3D" id="6.10.280.30">
    <property type="match status" value="1"/>
</dbReference>
<dbReference type="InterPro" id="IPR000956">
    <property type="entry name" value="Stathmin_fam"/>
</dbReference>
<dbReference type="PROSITE" id="PS51663">
    <property type="entry name" value="STATHMIN_3"/>
    <property type="match status" value="1"/>
</dbReference>
<dbReference type="GO" id="GO:0005737">
    <property type="term" value="C:cytoplasm"/>
    <property type="evidence" value="ECO:0007669"/>
    <property type="project" value="TreeGrafter"/>
</dbReference>
<feature type="coiled-coil region" evidence="4">
    <location>
        <begin position="142"/>
        <end position="169"/>
    </location>
</feature>
<dbReference type="PIRSF" id="PIRSF002285">
    <property type="entry name" value="Stathmin"/>
    <property type="match status" value="1"/>
</dbReference>
<protein>
    <recommendedName>
        <fullName evidence="3">Stathmin</fullName>
    </recommendedName>
</protein>
<evidence type="ECO:0000313" key="5">
    <source>
        <dbReference type="EMBL" id="GCB62028.1"/>
    </source>
</evidence>
<evidence type="ECO:0000313" key="6">
    <source>
        <dbReference type="Proteomes" id="UP000288216"/>
    </source>
</evidence>
<comment type="similarity">
    <text evidence="1 3">Belongs to the stathmin family.</text>
</comment>
<dbReference type="Pfam" id="PF00836">
    <property type="entry name" value="Stathmin"/>
    <property type="match status" value="1"/>
</dbReference>
<evidence type="ECO:0000256" key="2">
    <source>
        <dbReference type="ARBA" id="ARBA00023054"/>
    </source>
</evidence>
<dbReference type="EMBL" id="BFAA01007737">
    <property type="protein sequence ID" value="GCB62028.1"/>
    <property type="molecule type" value="Genomic_DNA"/>
</dbReference>
<keyword evidence="2 4" id="KW-0175">Coiled coil</keyword>
<dbReference type="GO" id="GO:0031175">
    <property type="term" value="P:neuron projection development"/>
    <property type="evidence" value="ECO:0007669"/>
    <property type="project" value="TreeGrafter"/>
</dbReference>
<dbReference type="Proteomes" id="UP000288216">
    <property type="component" value="Unassembled WGS sequence"/>
</dbReference>
<proteinExistence type="inferred from homology"/>
<dbReference type="InterPro" id="IPR030514">
    <property type="entry name" value="Stathmin_CS"/>
</dbReference>
<evidence type="ECO:0000256" key="4">
    <source>
        <dbReference type="SAM" id="Coils"/>
    </source>
</evidence>
<dbReference type="PANTHER" id="PTHR10104:SF17">
    <property type="entry name" value="STATHMIN-3"/>
    <property type="match status" value="1"/>
</dbReference>
<organism evidence="5 6">
    <name type="scientific">Scyliorhinus torazame</name>
    <name type="common">Cloudy catshark</name>
    <name type="synonym">Catulus torazame</name>
    <dbReference type="NCBI Taxonomy" id="75743"/>
    <lineage>
        <taxon>Eukaryota</taxon>
        <taxon>Metazoa</taxon>
        <taxon>Chordata</taxon>
        <taxon>Craniata</taxon>
        <taxon>Vertebrata</taxon>
        <taxon>Chondrichthyes</taxon>
        <taxon>Elasmobranchii</taxon>
        <taxon>Galeomorphii</taxon>
        <taxon>Galeoidea</taxon>
        <taxon>Carcharhiniformes</taxon>
        <taxon>Scyliorhinidae</taxon>
        <taxon>Scyliorhinus</taxon>
    </lineage>
</organism>
<evidence type="ECO:0000256" key="1">
    <source>
        <dbReference type="ARBA" id="ARBA00006959"/>
    </source>
</evidence>
<dbReference type="OrthoDB" id="5986631at2759"/>
<dbReference type="GO" id="GO:0031110">
    <property type="term" value="P:regulation of microtubule polymerization or depolymerization"/>
    <property type="evidence" value="ECO:0007669"/>
    <property type="project" value="InterPro"/>
</dbReference>
<keyword evidence="6" id="KW-1185">Reference proteome</keyword>
<feature type="coiled-coil region" evidence="4">
    <location>
        <begin position="73"/>
        <end position="107"/>
    </location>
</feature>
<dbReference type="PANTHER" id="PTHR10104">
    <property type="entry name" value="STATHMIN"/>
    <property type="match status" value="1"/>
</dbReference>
<name>A0A401NMB0_SCYTO</name>
<reference evidence="5 6" key="1">
    <citation type="journal article" date="2018" name="Nat. Ecol. Evol.">
        <title>Shark genomes provide insights into elasmobranch evolution and the origin of vertebrates.</title>
        <authorList>
            <person name="Hara Y"/>
            <person name="Yamaguchi K"/>
            <person name="Onimaru K"/>
            <person name="Kadota M"/>
            <person name="Koyanagi M"/>
            <person name="Keeley SD"/>
            <person name="Tatsumi K"/>
            <person name="Tanaka K"/>
            <person name="Motone F"/>
            <person name="Kageyama Y"/>
            <person name="Nozu R"/>
            <person name="Adachi N"/>
            <person name="Nishimura O"/>
            <person name="Nakagawa R"/>
            <person name="Tanegashima C"/>
            <person name="Kiyatake I"/>
            <person name="Matsumoto R"/>
            <person name="Murakumo K"/>
            <person name="Nishida K"/>
            <person name="Terakita A"/>
            <person name="Kuratani S"/>
            <person name="Sato K"/>
            <person name="Hyodo S Kuraku.S."/>
        </authorList>
    </citation>
    <scope>NUCLEOTIDE SEQUENCE [LARGE SCALE GENOMIC DNA]</scope>
</reference>
<dbReference type="OMA" id="MPTAYKE"/>
<dbReference type="GO" id="GO:0007019">
    <property type="term" value="P:microtubule depolymerization"/>
    <property type="evidence" value="ECO:0007669"/>
    <property type="project" value="TreeGrafter"/>
</dbReference>
<evidence type="ECO:0000256" key="3">
    <source>
        <dbReference type="RuleBase" id="RU004388"/>
    </source>
</evidence>
<dbReference type="GO" id="GO:0043005">
    <property type="term" value="C:neuron projection"/>
    <property type="evidence" value="ECO:0007669"/>
    <property type="project" value="TreeGrafter"/>
</dbReference>
<dbReference type="AlphaFoldDB" id="A0A401NMB0"/>
<dbReference type="InterPro" id="IPR036002">
    <property type="entry name" value="Stathmin_sf"/>
</dbReference>